<comment type="caution">
    <text evidence="1">The sequence shown here is derived from an EMBL/GenBank/DDBJ whole genome shotgun (WGS) entry which is preliminary data.</text>
</comment>
<accession>A0A396I416</accession>
<dbReference type="Gramene" id="rna33170">
    <property type="protein sequence ID" value="RHN57597.1"/>
    <property type="gene ID" value="gene33170"/>
</dbReference>
<name>A0A396I416_MEDTR</name>
<organism evidence="1 2">
    <name type="scientific">Medicago truncatula</name>
    <name type="common">Barrel medic</name>
    <name type="synonym">Medicago tribuloides</name>
    <dbReference type="NCBI Taxonomy" id="3880"/>
    <lineage>
        <taxon>Eukaryota</taxon>
        <taxon>Viridiplantae</taxon>
        <taxon>Streptophyta</taxon>
        <taxon>Embryophyta</taxon>
        <taxon>Tracheophyta</taxon>
        <taxon>Spermatophyta</taxon>
        <taxon>Magnoliopsida</taxon>
        <taxon>eudicotyledons</taxon>
        <taxon>Gunneridae</taxon>
        <taxon>Pentapetalae</taxon>
        <taxon>rosids</taxon>
        <taxon>fabids</taxon>
        <taxon>Fabales</taxon>
        <taxon>Fabaceae</taxon>
        <taxon>Papilionoideae</taxon>
        <taxon>50 kb inversion clade</taxon>
        <taxon>NPAAA clade</taxon>
        <taxon>Hologalegina</taxon>
        <taxon>IRL clade</taxon>
        <taxon>Trifolieae</taxon>
        <taxon>Medicago</taxon>
    </lineage>
</organism>
<reference evidence="2" key="1">
    <citation type="journal article" date="2018" name="Nat. Plants">
        <title>Whole-genome landscape of Medicago truncatula symbiotic genes.</title>
        <authorList>
            <person name="Pecrix Y."/>
            <person name="Staton S.E."/>
            <person name="Sallet E."/>
            <person name="Lelandais-Briere C."/>
            <person name="Moreau S."/>
            <person name="Carrere S."/>
            <person name="Blein T."/>
            <person name="Jardinaud M.F."/>
            <person name="Latrasse D."/>
            <person name="Zouine M."/>
            <person name="Zahm M."/>
            <person name="Kreplak J."/>
            <person name="Mayjonade B."/>
            <person name="Satge C."/>
            <person name="Perez M."/>
            <person name="Cauet S."/>
            <person name="Marande W."/>
            <person name="Chantry-Darmon C."/>
            <person name="Lopez-Roques C."/>
            <person name="Bouchez O."/>
            <person name="Berard A."/>
            <person name="Debelle F."/>
            <person name="Munos S."/>
            <person name="Bendahmane A."/>
            <person name="Berges H."/>
            <person name="Niebel A."/>
            <person name="Buitink J."/>
            <person name="Frugier F."/>
            <person name="Benhamed M."/>
            <person name="Crespi M."/>
            <person name="Gouzy J."/>
            <person name="Gamas P."/>
        </authorList>
    </citation>
    <scope>NUCLEOTIDE SEQUENCE [LARGE SCALE GENOMIC DNA]</scope>
    <source>
        <strain evidence="2">cv. Jemalong A17</strain>
    </source>
</reference>
<sequence length="47" mass="5079">MMLGSHAPAVSVMEVRMPMVDDGHGWCAEALNRTYGGTMDLVTLKKA</sequence>
<gene>
    <name evidence="1" type="ORF">MtrunA17_Chr5g0442181</name>
</gene>
<evidence type="ECO:0000313" key="1">
    <source>
        <dbReference type="EMBL" id="RHN57597.1"/>
    </source>
</evidence>
<dbReference type="Proteomes" id="UP000265566">
    <property type="component" value="Chromosome 5"/>
</dbReference>
<dbReference type="EMBL" id="PSQE01000005">
    <property type="protein sequence ID" value="RHN57597.1"/>
    <property type="molecule type" value="Genomic_DNA"/>
</dbReference>
<evidence type="ECO:0000313" key="2">
    <source>
        <dbReference type="Proteomes" id="UP000265566"/>
    </source>
</evidence>
<proteinExistence type="predicted"/>
<protein>
    <submittedName>
        <fullName evidence="1">Uncharacterized protein</fullName>
    </submittedName>
</protein>
<dbReference type="AlphaFoldDB" id="A0A396I416"/>